<feature type="domain" description="Calcineurin-like phosphoesterase" evidence="1">
    <location>
        <begin position="1"/>
        <end position="215"/>
    </location>
</feature>
<dbReference type="PANTHER" id="PTHR37844">
    <property type="entry name" value="SER/THR PROTEIN PHOSPHATASE SUPERFAMILY (AFU_ORTHOLOGUE AFUA_1G14840)"/>
    <property type="match status" value="1"/>
</dbReference>
<gene>
    <name evidence="2" type="ORF">LMG28138_03620</name>
</gene>
<dbReference type="InterPro" id="IPR029052">
    <property type="entry name" value="Metallo-depent_PP-like"/>
</dbReference>
<sequence>MKFQIASDLHLDMLARFPGYRVIEPAAEADALILAGDIHQEAQGIRAFADWPVPVFYVHGNHENYDGDCLAVGEALRRTAGETGVRYLERTAVHLDGVRILGACLWTDYQLFGNAPMAMRAAGHTLADHRAIRMGERDPFLPEHALSEHRRSVTWLREQLDIPFEGKTVVISHHGPHPLSVHPRYEGDIVNAAFVSDLTPLVERADLWVHGHVHDSFDYRVGKCRVVVNPRGYAKNRRDAGAPGDLRWENPSFGSRLVVEV</sequence>
<proteinExistence type="predicted"/>
<protein>
    <recommendedName>
        <fullName evidence="1">Calcineurin-like phosphoesterase domain-containing protein</fullName>
    </recommendedName>
</protein>
<dbReference type="InterPro" id="IPR004843">
    <property type="entry name" value="Calcineurin-like_PHP"/>
</dbReference>
<evidence type="ECO:0000313" key="3">
    <source>
        <dbReference type="Proteomes" id="UP000494115"/>
    </source>
</evidence>
<dbReference type="RefSeq" id="WP_175106131.1">
    <property type="nucleotide sequence ID" value="NZ_CADIKM010000018.1"/>
</dbReference>
<dbReference type="Pfam" id="PF00149">
    <property type="entry name" value="Metallophos"/>
    <property type="match status" value="1"/>
</dbReference>
<dbReference type="EMBL" id="CADIKM010000018">
    <property type="protein sequence ID" value="CAB3793975.1"/>
    <property type="molecule type" value="Genomic_DNA"/>
</dbReference>
<accession>A0A6S7BAX8</accession>
<evidence type="ECO:0000259" key="1">
    <source>
        <dbReference type="Pfam" id="PF00149"/>
    </source>
</evidence>
<dbReference type="Proteomes" id="UP000494115">
    <property type="component" value="Unassembled WGS sequence"/>
</dbReference>
<dbReference type="Gene3D" id="3.60.21.10">
    <property type="match status" value="1"/>
</dbReference>
<dbReference type="SUPFAM" id="SSF56300">
    <property type="entry name" value="Metallo-dependent phosphatases"/>
    <property type="match status" value="1"/>
</dbReference>
<evidence type="ECO:0000313" key="2">
    <source>
        <dbReference type="EMBL" id="CAB3793975.1"/>
    </source>
</evidence>
<dbReference type="PANTHER" id="PTHR37844:SF2">
    <property type="entry name" value="SER_THR PROTEIN PHOSPHATASE SUPERFAMILY (AFU_ORTHOLOGUE AFUA_1G14840)"/>
    <property type="match status" value="1"/>
</dbReference>
<name>A0A6S7BAX8_9BURK</name>
<organism evidence="2 3">
    <name type="scientific">Pararobbsia alpina</name>
    <dbReference type="NCBI Taxonomy" id="621374"/>
    <lineage>
        <taxon>Bacteria</taxon>
        <taxon>Pseudomonadati</taxon>
        <taxon>Pseudomonadota</taxon>
        <taxon>Betaproteobacteria</taxon>
        <taxon>Burkholderiales</taxon>
        <taxon>Burkholderiaceae</taxon>
        <taxon>Pararobbsia</taxon>
    </lineage>
</organism>
<reference evidence="2 3" key="1">
    <citation type="submission" date="2020-04" db="EMBL/GenBank/DDBJ databases">
        <authorList>
            <person name="De Canck E."/>
        </authorList>
    </citation>
    <scope>NUCLEOTIDE SEQUENCE [LARGE SCALE GENOMIC DNA]</scope>
    <source>
        <strain evidence="2 3">LMG 28138</strain>
    </source>
</reference>
<keyword evidence="3" id="KW-1185">Reference proteome</keyword>
<dbReference type="AlphaFoldDB" id="A0A6S7BAX8"/>
<dbReference type="GO" id="GO:0016787">
    <property type="term" value="F:hydrolase activity"/>
    <property type="evidence" value="ECO:0007669"/>
    <property type="project" value="InterPro"/>
</dbReference>